<dbReference type="Proteomes" id="UP000077407">
    <property type="component" value="Unassembled WGS sequence"/>
</dbReference>
<organism evidence="1 2">
    <name type="scientific">Clostridium ljungdahlii</name>
    <dbReference type="NCBI Taxonomy" id="1538"/>
    <lineage>
        <taxon>Bacteria</taxon>
        <taxon>Bacillati</taxon>
        <taxon>Bacillota</taxon>
        <taxon>Clostridia</taxon>
        <taxon>Eubacteriales</taxon>
        <taxon>Clostridiaceae</taxon>
        <taxon>Clostridium</taxon>
    </lineage>
</organism>
<dbReference type="Pfam" id="PF10991">
    <property type="entry name" value="Enc34_ssDNA-bd"/>
    <property type="match status" value="1"/>
</dbReference>
<name>A0A168NR81_9CLOT</name>
<dbReference type="InterPro" id="IPR022595">
    <property type="entry name" value="Enc34_ssDNA-bd"/>
</dbReference>
<proteinExistence type="predicted"/>
<evidence type="ECO:0000313" key="2">
    <source>
        <dbReference type="Proteomes" id="UP000077407"/>
    </source>
</evidence>
<accession>A0A168NR81</accession>
<sequence length="111" mass="12714">MKKRIPEVIKLTNTKMINYEFVPRKYYDYGYYCGQVHIEVKRKSNGLPVLSKGDIEEIMEAYLGDFDSKILEDPMMSNLAKVITGVGRFSYANVWEAKSINGGDAKYGFIL</sequence>
<gene>
    <name evidence="1" type="ORF">WY13_02188</name>
</gene>
<dbReference type="AlphaFoldDB" id="A0A168NR81"/>
<reference evidence="1 2" key="1">
    <citation type="journal article" date="2015" name="Biotechnol. Bioeng.">
        <title>Genome sequence and phenotypic characterization of Caulobacter segnis.</title>
        <authorList>
            <person name="Patel S."/>
            <person name="Fletcher B."/>
            <person name="Scott D.C."/>
            <person name="Ely B."/>
        </authorList>
    </citation>
    <scope>NUCLEOTIDE SEQUENCE [LARGE SCALE GENOMIC DNA]</scope>
    <source>
        <strain evidence="1 2">ERI-2</strain>
    </source>
</reference>
<dbReference type="PATRIC" id="fig|1538.10.peg.1788"/>
<dbReference type="EMBL" id="LITT01000023">
    <property type="protein sequence ID" value="OAA86794.1"/>
    <property type="molecule type" value="Genomic_DNA"/>
</dbReference>
<protein>
    <submittedName>
        <fullName evidence="1">Uncharacterized protein</fullName>
    </submittedName>
</protein>
<comment type="caution">
    <text evidence="1">The sequence shown here is derived from an EMBL/GenBank/DDBJ whole genome shotgun (WGS) entry which is preliminary data.</text>
</comment>
<evidence type="ECO:0000313" key="1">
    <source>
        <dbReference type="EMBL" id="OAA86794.1"/>
    </source>
</evidence>